<dbReference type="EMBL" id="VDFQ02000005">
    <property type="protein sequence ID" value="KAA1420440.1"/>
    <property type="molecule type" value="Genomic_DNA"/>
</dbReference>
<name>A0A5Q6RR14_9ACTN</name>
<accession>A0A5Q6RR14</accession>
<reference evidence="3 4" key="1">
    <citation type="submission" date="2019-09" db="EMBL/GenBank/DDBJ databases">
        <title>Mumia zhuanghuii sp. nov. isolated from the intestinal contents of plateau pika (Ochotona curzoniae) in the Qinghai-Tibet plateau of China.</title>
        <authorList>
            <person name="Tian Z."/>
        </authorList>
    </citation>
    <scope>NUCLEOTIDE SEQUENCE [LARGE SCALE GENOMIC DNA]</scope>
    <source>
        <strain evidence="4">350</strain>
    </source>
</reference>
<dbReference type="OrthoDB" id="7364633at2"/>
<comment type="caution">
    <text evidence="3">The sequence shown here is derived from an EMBL/GenBank/DDBJ whole genome shotgun (WGS) entry which is preliminary data.</text>
</comment>
<dbReference type="Pfam" id="PF03703">
    <property type="entry name" value="bPH_2"/>
    <property type="match status" value="1"/>
</dbReference>
<keyword evidence="1" id="KW-0472">Membrane</keyword>
<keyword evidence="1" id="KW-1133">Transmembrane helix</keyword>
<evidence type="ECO:0000259" key="2">
    <source>
        <dbReference type="Pfam" id="PF03703"/>
    </source>
</evidence>
<protein>
    <submittedName>
        <fullName evidence="3">PH domain-containing protein</fullName>
    </submittedName>
</protein>
<gene>
    <name evidence="3" type="ORF">FE697_015860</name>
</gene>
<evidence type="ECO:0000313" key="3">
    <source>
        <dbReference type="EMBL" id="KAA1420440.1"/>
    </source>
</evidence>
<dbReference type="AlphaFoldDB" id="A0A5Q6RR14"/>
<proteinExistence type="predicted"/>
<feature type="transmembrane region" description="Helical" evidence="1">
    <location>
        <begin position="25"/>
        <end position="42"/>
    </location>
</feature>
<feature type="domain" description="YdbS-like PH" evidence="2">
    <location>
        <begin position="76"/>
        <end position="152"/>
    </location>
</feature>
<dbReference type="InterPro" id="IPR005182">
    <property type="entry name" value="YdbS-like_PH"/>
</dbReference>
<evidence type="ECO:0000313" key="4">
    <source>
        <dbReference type="Proteomes" id="UP000307768"/>
    </source>
</evidence>
<feature type="transmembrane region" description="Helical" evidence="1">
    <location>
        <begin position="48"/>
        <end position="69"/>
    </location>
</feature>
<organism evidence="3 4">
    <name type="scientific">Mumia zhuanghuii</name>
    <dbReference type="NCBI Taxonomy" id="2585211"/>
    <lineage>
        <taxon>Bacteria</taxon>
        <taxon>Bacillati</taxon>
        <taxon>Actinomycetota</taxon>
        <taxon>Actinomycetes</taxon>
        <taxon>Propionibacteriales</taxon>
        <taxon>Nocardioidaceae</taxon>
        <taxon>Mumia</taxon>
    </lineage>
</organism>
<dbReference type="Proteomes" id="UP000307768">
    <property type="component" value="Unassembled WGS sequence"/>
</dbReference>
<evidence type="ECO:0000256" key="1">
    <source>
        <dbReference type="SAM" id="Phobius"/>
    </source>
</evidence>
<sequence>MDPLFAPPAESWHPVSTKLRTLHRLLFVVWTLVIAIVVAAVVALVLQWWWLVALIVFAATVVIVWGWLWSARNQAAWGYAENAEDLWIRHGVAWRQIVAVPYGRVQYVDVAAGPLERSYGIATVSLHTASSQTSAVIPGVPADEATRLRDRLTELGKTRGSGI</sequence>
<dbReference type="RefSeq" id="WP_149770609.1">
    <property type="nucleotide sequence ID" value="NZ_VDFQ02000005.1"/>
</dbReference>
<keyword evidence="1" id="KW-0812">Transmembrane</keyword>
<dbReference type="PANTHER" id="PTHR34473:SF3">
    <property type="entry name" value="TRANSMEMBRANE PROTEIN-RELATED"/>
    <property type="match status" value="1"/>
</dbReference>
<dbReference type="PANTHER" id="PTHR34473">
    <property type="entry name" value="UPF0699 TRANSMEMBRANE PROTEIN YDBS"/>
    <property type="match status" value="1"/>
</dbReference>